<protein>
    <submittedName>
        <fullName evidence="2">Ectomycorrhiza-regulated small secreted protein</fullName>
    </submittedName>
</protein>
<proteinExistence type="predicted"/>
<reference evidence="2" key="1">
    <citation type="submission" date="2023-03" db="EMBL/GenBank/DDBJ databases">
        <title>Massive genome expansion in bonnet fungi (Mycena s.s.) driven by repeated elements and novel gene families across ecological guilds.</title>
        <authorList>
            <consortium name="Lawrence Berkeley National Laboratory"/>
            <person name="Harder C.B."/>
            <person name="Miyauchi S."/>
            <person name="Viragh M."/>
            <person name="Kuo A."/>
            <person name="Thoen E."/>
            <person name="Andreopoulos B."/>
            <person name="Lu D."/>
            <person name="Skrede I."/>
            <person name="Drula E."/>
            <person name="Henrissat B."/>
            <person name="Morin E."/>
            <person name="Kohler A."/>
            <person name="Barry K."/>
            <person name="LaButti K."/>
            <person name="Morin E."/>
            <person name="Salamov A."/>
            <person name="Lipzen A."/>
            <person name="Mereny Z."/>
            <person name="Hegedus B."/>
            <person name="Baldrian P."/>
            <person name="Stursova M."/>
            <person name="Weitz H."/>
            <person name="Taylor A."/>
            <person name="Grigoriev I.V."/>
            <person name="Nagy L.G."/>
            <person name="Martin F."/>
            <person name="Kauserud H."/>
        </authorList>
    </citation>
    <scope>NUCLEOTIDE SEQUENCE</scope>
    <source>
        <strain evidence="2">9284</strain>
    </source>
</reference>
<dbReference type="Proteomes" id="UP001221142">
    <property type="component" value="Unassembled WGS sequence"/>
</dbReference>
<name>A0AAD7BZN8_9AGAR</name>
<gene>
    <name evidence="2" type="ORF">FB45DRAFT_910406</name>
</gene>
<feature type="domain" description="DUF6699" evidence="1">
    <location>
        <begin position="29"/>
        <end position="161"/>
    </location>
</feature>
<keyword evidence="3" id="KW-1185">Reference proteome</keyword>
<sequence length="181" mass="20707">MTTTTTPPTLNPLLQYSQHGREQGHCCPLLWDVRESPRSARHLSALDRTLSDFELSQHATSPTVTSMRLVCGIFPEESWTIEARNWLGITIRDVLEEITATVTTQITYAEWDKLCQKQQNRVNVMFDARWRRSEHPTQVHDQGIIRADCLLQHVVFAGLSLAPQHSGMQDTYILTLGRPKR</sequence>
<evidence type="ECO:0000313" key="3">
    <source>
        <dbReference type="Proteomes" id="UP001221142"/>
    </source>
</evidence>
<feature type="non-terminal residue" evidence="2">
    <location>
        <position position="1"/>
    </location>
</feature>
<evidence type="ECO:0000313" key="2">
    <source>
        <dbReference type="EMBL" id="KAJ7634982.1"/>
    </source>
</evidence>
<organism evidence="2 3">
    <name type="scientific">Roridomyces roridus</name>
    <dbReference type="NCBI Taxonomy" id="1738132"/>
    <lineage>
        <taxon>Eukaryota</taxon>
        <taxon>Fungi</taxon>
        <taxon>Dikarya</taxon>
        <taxon>Basidiomycota</taxon>
        <taxon>Agaricomycotina</taxon>
        <taxon>Agaricomycetes</taxon>
        <taxon>Agaricomycetidae</taxon>
        <taxon>Agaricales</taxon>
        <taxon>Marasmiineae</taxon>
        <taxon>Mycenaceae</taxon>
        <taxon>Roridomyces</taxon>
    </lineage>
</organism>
<evidence type="ECO:0000259" key="1">
    <source>
        <dbReference type="Pfam" id="PF20415"/>
    </source>
</evidence>
<dbReference type="Pfam" id="PF20415">
    <property type="entry name" value="DUF6699"/>
    <property type="match status" value="1"/>
</dbReference>
<accession>A0AAD7BZN8</accession>
<dbReference type="InterPro" id="IPR046522">
    <property type="entry name" value="DUF6699"/>
</dbReference>
<comment type="caution">
    <text evidence="2">The sequence shown here is derived from an EMBL/GenBank/DDBJ whole genome shotgun (WGS) entry which is preliminary data.</text>
</comment>
<dbReference type="EMBL" id="JARKIF010000007">
    <property type="protein sequence ID" value="KAJ7634982.1"/>
    <property type="molecule type" value="Genomic_DNA"/>
</dbReference>
<dbReference type="AlphaFoldDB" id="A0AAD7BZN8"/>